<protein>
    <submittedName>
        <fullName evidence="2">Uncharacterized protein</fullName>
    </submittedName>
</protein>
<dbReference type="Proteomes" id="UP000002247">
    <property type="component" value="Chromosome"/>
</dbReference>
<sequence>MSTLEPQDNNGPQMYTIQPLTGMQLTGVAVALGALGAGILLSGFINLSAFGWRIIFVILAACLCFGLAALNLRATFRLAQLRVENSDKLPTQVPMKACWNWLLANVSLFTVAMLLCWLSLRAK</sequence>
<evidence type="ECO:0000313" key="2">
    <source>
        <dbReference type="EMBL" id="ADG97983.1"/>
    </source>
</evidence>
<organism evidence="2 3">
    <name type="scientific">Segniliparus rotundus (strain ATCC BAA-972 / CDC 1076 / CIP 108378 / DSM 44985 / JCM 13578)</name>
    <dbReference type="NCBI Taxonomy" id="640132"/>
    <lineage>
        <taxon>Bacteria</taxon>
        <taxon>Bacillati</taxon>
        <taxon>Actinomycetota</taxon>
        <taxon>Actinomycetes</taxon>
        <taxon>Mycobacteriales</taxon>
        <taxon>Segniliparaceae</taxon>
        <taxon>Segniliparus</taxon>
    </lineage>
</organism>
<dbReference type="HOGENOM" id="CLU_2169329_0_0_11"/>
<evidence type="ECO:0000313" key="3">
    <source>
        <dbReference type="Proteomes" id="UP000002247"/>
    </source>
</evidence>
<dbReference type="STRING" id="640132.Srot_1520"/>
<dbReference type="EMBL" id="CP001958">
    <property type="protein sequence ID" value="ADG97983.1"/>
    <property type="molecule type" value="Genomic_DNA"/>
</dbReference>
<proteinExistence type="predicted"/>
<feature type="transmembrane region" description="Helical" evidence="1">
    <location>
        <begin position="20"/>
        <end position="42"/>
    </location>
</feature>
<keyword evidence="1" id="KW-0472">Membrane</keyword>
<feature type="transmembrane region" description="Helical" evidence="1">
    <location>
        <begin position="99"/>
        <end position="120"/>
    </location>
</feature>
<evidence type="ECO:0000256" key="1">
    <source>
        <dbReference type="SAM" id="Phobius"/>
    </source>
</evidence>
<keyword evidence="1" id="KW-0812">Transmembrane</keyword>
<dbReference type="AlphaFoldDB" id="D6Z7Q3"/>
<dbReference type="RefSeq" id="WP_013138436.1">
    <property type="nucleotide sequence ID" value="NC_014168.1"/>
</dbReference>
<feature type="transmembrane region" description="Helical" evidence="1">
    <location>
        <begin position="54"/>
        <end position="79"/>
    </location>
</feature>
<dbReference type="KEGG" id="srt:Srot_1520"/>
<name>D6Z7Q3_SEGRD</name>
<keyword evidence="3" id="KW-1185">Reference proteome</keyword>
<gene>
    <name evidence="2" type="ordered locus">Srot_1520</name>
</gene>
<accession>D6Z7Q3</accession>
<reference evidence="2 3" key="1">
    <citation type="journal article" date="2010" name="Stand. Genomic Sci.">
        <title>Complete genome sequence of Segniliparus rotundus type strain (CDC 1076).</title>
        <authorList>
            <person name="Sikorski J."/>
            <person name="Lapidus A."/>
            <person name="Copeland A."/>
            <person name="Misra M."/>
            <person name="Glavina Del Rio T."/>
            <person name="Nolan M."/>
            <person name="Lucas S."/>
            <person name="Chen F."/>
            <person name="Tice H."/>
            <person name="Cheng J.F."/>
            <person name="Jando M."/>
            <person name="Schneider S."/>
            <person name="Bruce D."/>
            <person name="Goodwin L."/>
            <person name="Pitluck S."/>
            <person name="Liolios K."/>
            <person name="Mikhailova N."/>
            <person name="Pati A."/>
            <person name="Ivanova N."/>
            <person name="Mavromatis K."/>
            <person name="Chen A."/>
            <person name="Palaniappan K."/>
            <person name="Chertkov O."/>
            <person name="Land M."/>
            <person name="Hauser L."/>
            <person name="Chang Y.J."/>
            <person name="Jeffries C.D."/>
            <person name="Brettin T."/>
            <person name="Detter J.C."/>
            <person name="Han C."/>
            <person name="Rohde M."/>
            <person name="Goker M."/>
            <person name="Bristow J."/>
            <person name="Eisen J.A."/>
            <person name="Markowitz V."/>
            <person name="Hugenholtz P."/>
            <person name="Kyrpides N.C."/>
            <person name="Klenk H.P."/>
        </authorList>
    </citation>
    <scope>NUCLEOTIDE SEQUENCE [LARGE SCALE GENOMIC DNA]</scope>
    <source>
        <strain evidence="3">ATCC BAA-972 / CDC 1076 / CIP 108378 / DSM 44985 / JCM 13578</strain>
    </source>
</reference>
<keyword evidence="1" id="KW-1133">Transmembrane helix</keyword>